<dbReference type="OrthoDB" id="3366823at2759"/>
<keyword evidence="3" id="KW-0677">Repeat</keyword>
<accession>A0A7J7DPX8</accession>
<comment type="caution">
    <text evidence="8">The sequence shown here is derived from an EMBL/GenBank/DDBJ whole genome shotgun (WGS) entry which is preliminary data.</text>
</comment>
<protein>
    <submittedName>
        <fullName evidence="8">RED family protein isoform 1</fullName>
    </submittedName>
</protein>
<feature type="region of interest" description="Disordered" evidence="5">
    <location>
        <begin position="107"/>
        <end position="126"/>
    </location>
</feature>
<feature type="compositionally biased region" description="Basic and acidic residues" evidence="5">
    <location>
        <begin position="275"/>
        <end position="292"/>
    </location>
</feature>
<dbReference type="AlphaFoldDB" id="A0A7J7DPX8"/>
<reference evidence="8 9" key="1">
    <citation type="journal article" date="2020" name="Nat. Commun.">
        <title>Genome of Tripterygium wilfordii and identification of cytochrome P450 involved in triptolide biosynthesis.</title>
        <authorList>
            <person name="Tu L."/>
            <person name="Su P."/>
            <person name="Zhang Z."/>
            <person name="Gao L."/>
            <person name="Wang J."/>
            <person name="Hu T."/>
            <person name="Zhou J."/>
            <person name="Zhang Y."/>
            <person name="Zhao Y."/>
            <person name="Liu Y."/>
            <person name="Song Y."/>
            <person name="Tong Y."/>
            <person name="Lu Y."/>
            <person name="Yang J."/>
            <person name="Xu C."/>
            <person name="Jia M."/>
            <person name="Peters R.J."/>
            <person name="Huang L."/>
            <person name="Gao W."/>
        </authorList>
    </citation>
    <scope>NUCLEOTIDE SEQUENCE [LARGE SCALE GENOMIC DNA]</scope>
    <source>
        <strain evidence="9">cv. XIE 37</strain>
        <tissue evidence="8">Leaf</tissue>
    </source>
</reference>
<feature type="region of interest" description="Disordered" evidence="5">
    <location>
        <begin position="513"/>
        <end position="569"/>
    </location>
</feature>
<feature type="compositionally biased region" description="Basic and acidic residues" evidence="5">
    <location>
        <begin position="517"/>
        <end position="537"/>
    </location>
</feature>
<dbReference type="Pfam" id="PF07808">
    <property type="entry name" value="RED_N"/>
    <property type="match status" value="1"/>
</dbReference>
<feature type="region of interest" description="Disordered" evidence="5">
    <location>
        <begin position="217"/>
        <end position="293"/>
    </location>
</feature>
<keyword evidence="9" id="KW-1185">Reference proteome</keyword>
<dbReference type="InterPro" id="IPR012492">
    <property type="entry name" value="RED_C"/>
</dbReference>
<comment type="subcellular location">
    <subcellularLocation>
        <location evidence="1">Nucleus</location>
    </subcellularLocation>
</comment>
<evidence type="ECO:0000313" key="9">
    <source>
        <dbReference type="Proteomes" id="UP000593562"/>
    </source>
</evidence>
<dbReference type="InterPro" id="IPR039896">
    <property type="entry name" value="Red-like"/>
</dbReference>
<evidence type="ECO:0000259" key="7">
    <source>
        <dbReference type="Pfam" id="PF07808"/>
    </source>
</evidence>
<dbReference type="EMBL" id="JAAARO010000004">
    <property type="protein sequence ID" value="KAF5748388.1"/>
    <property type="molecule type" value="Genomic_DNA"/>
</dbReference>
<feature type="region of interest" description="Disordered" evidence="5">
    <location>
        <begin position="1"/>
        <end position="55"/>
    </location>
</feature>
<keyword evidence="4" id="KW-0539">Nucleus</keyword>
<dbReference type="GO" id="GO:0005634">
    <property type="term" value="C:nucleus"/>
    <property type="evidence" value="ECO:0007669"/>
    <property type="project" value="UniProtKB-SubCell"/>
</dbReference>
<evidence type="ECO:0000256" key="5">
    <source>
        <dbReference type="SAM" id="MobiDB-lite"/>
    </source>
</evidence>
<feature type="domain" description="RED-like N-terminal" evidence="7">
    <location>
        <begin position="6"/>
        <end position="222"/>
    </location>
</feature>
<dbReference type="InterPro" id="IPR012916">
    <property type="entry name" value="RED_N"/>
</dbReference>
<dbReference type="PANTHER" id="PTHR12765">
    <property type="entry name" value="RED PROTEIN IK FACTOR CYTOKINE IK"/>
    <property type="match status" value="1"/>
</dbReference>
<feature type="domain" description="Protein RED C-terminal" evidence="6">
    <location>
        <begin position="448"/>
        <end position="554"/>
    </location>
</feature>
<evidence type="ECO:0000259" key="6">
    <source>
        <dbReference type="Pfam" id="PF07807"/>
    </source>
</evidence>
<dbReference type="FunCoup" id="A0A7J7DPX8">
    <property type="interactions" value="4689"/>
</dbReference>
<evidence type="ECO:0000313" key="8">
    <source>
        <dbReference type="EMBL" id="KAF5748388.1"/>
    </source>
</evidence>
<name>A0A7J7DPX8_TRIWF</name>
<feature type="region of interest" description="Disordered" evidence="5">
    <location>
        <begin position="331"/>
        <end position="351"/>
    </location>
</feature>
<dbReference type="SUPFAM" id="SSF101447">
    <property type="entry name" value="Formin homology 2 domain (FH2 domain)"/>
    <property type="match status" value="1"/>
</dbReference>
<organism evidence="8 9">
    <name type="scientific">Tripterygium wilfordii</name>
    <name type="common">Thunder God vine</name>
    <dbReference type="NCBI Taxonomy" id="458696"/>
    <lineage>
        <taxon>Eukaryota</taxon>
        <taxon>Viridiplantae</taxon>
        <taxon>Streptophyta</taxon>
        <taxon>Embryophyta</taxon>
        <taxon>Tracheophyta</taxon>
        <taxon>Spermatophyta</taxon>
        <taxon>Magnoliopsida</taxon>
        <taxon>eudicotyledons</taxon>
        <taxon>Gunneridae</taxon>
        <taxon>Pentapetalae</taxon>
        <taxon>rosids</taxon>
        <taxon>fabids</taxon>
        <taxon>Celastrales</taxon>
        <taxon>Celastraceae</taxon>
        <taxon>Tripterygium</taxon>
    </lineage>
</organism>
<evidence type="ECO:0000256" key="3">
    <source>
        <dbReference type="ARBA" id="ARBA00022737"/>
    </source>
</evidence>
<proteinExistence type="inferred from homology"/>
<feature type="compositionally biased region" description="Basic and acidic residues" evidence="5">
    <location>
        <begin position="7"/>
        <end position="39"/>
    </location>
</feature>
<evidence type="ECO:0000256" key="2">
    <source>
        <dbReference type="ARBA" id="ARBA00006660"/>
    </source>
</evidence>
<gene>
    <name evidence="8" type="ORF">HS088_TW04G00341</name>
</gene>
<feature type="compositionally biased region" description="Basic and acidic residues" evidence="5">
    <location>
        <begin position="545"/>
        <end position="563"/>
    </location>
</feature>
<dbReference type="Proteomes" id="UP000593562">
    <property type="component" value="Unassembled WGS sequence"/>
</dbReference>
<feature type="compositionally biased region" description="Pro residues" evidence="5">
    <location>
        <begin position="261"/>
        <end position="274"/>
    </location>
</feature>
<dbReference type="InParanoid" id="A0A7J7DPX8"/>
<evidence type="ECO:0000256" key="1">
    <source>
        <dbReference type="ARBA" id="ARBA00004123"/>
    </source>
</evidence>
<sequence length="569" mass="65159">MTSAKRYYKEKIARQKEEKAEEPEQPKYRDRAKERREDQNPDYEPTELGSFHAVAPPGTVDLLSADAQKISIEKSKYLGGDVEHTHLVKGLDYALLNKVRSEIVKKPDAGDDAEGKSRSSKEDQQLSFRTATAKSVYEAIIKPQSFIKTNEMFLPGRMSFIFNMEGGYYHDIPTTLLRSKADCPVPEEMVTVSVDGSVLDRIAKIMSYLRLGSSGKVLKKKKKEKESKAKISSVGNEINEEDKPSKPNGIMSNNKTEREILPPPPPPPPPPPNKNHPELKEKQTPAVARHEEDDIFVGEGVDYVIPGKEMSQSPISEDMEESPRNKEKFSYFTEPAYGPTPPSGPQEWQDMNGYNALQPQMLTGDYQAEWQEYQYADQLAYPDQYLQQTMQGYVVQGDVNLALDPQVMTQEEKDRGLGSVFKRDDQRLQQLREKDAREKDPNFISDSYSECYPGYQEYNREVVESDDEDDLSKMDMGGRAKGRLHRWDFETEEEWAKYNEQKEAMPKAAFQFGVKMQDGRKTRKQNRDQKLNNELHKIQKILTKKKMEKESAEGGHYDDDVQPGKKLRI</sequence>
<comment type="similarity">
    <text evidence="2">Belongs to the RED family.</text>
</comment>
<dbReference type="Pfam" id="PF07807">
    <property type="entry name" value="RED_C"/>
    <property type="match status" value="1"/>
</dbReference>
<evidence type="ECO:0000256" key="4">
    <source>
        <dbReference type="ARBA" id="ARBA00023242"/>
    </source>
</evidence>
<feature type="compositionally biased region" description="Basic and acidic residues" evidence="5">
    <location>
        <begin position="107"/>
        <end position="124"/>
    </location>
</feature>